<accession>A0ABX8QZG7</accession>
<evidence type="ECO:0000259" key="1">
    <source>
        <dbReference type="Pfam" id="PF04149"/>
    </source>
</evidence>
<sequence>MIVWRKASQSDTSGGDCVEIAQLPENIGVRDSKNPLGPAFALSPTSFRALVHDVKTGNHDTP</sequence>
<reference evidence="2" key="1">
    <citation type="submission" date="2020-07" db="EMBL/GenBank/DDBJ databases">
        <authorList>
            <person name="Tarantini F.S."/>
            <person name="Hong K.W."/>
            <person name="Chan K.G."/>
        </authorList>
    </citation>
    <scope>NUCLEOTIDE SEQUENCE</scope>
    <source>
        <strain evidence="2">32-07</strain>
    </source>
</reference>
<evidence type="ECO:0000313" key="2">
    <source>
        <dbReference type="EMBL" id="QXJ23584.1"/>
    </source>
</evidence>
<proteinExistence type="predicted"/>
<gene>
    <name evidence="2" type="ORF">AGRA3207_004760</name>
</gene>
<evidence type="ECO:0000313" key="3">
    <source>
        <dbReference type="Proteomes" id="UP001049518"/>
    </source>
</evidence>
<dbReference type="Pfam" id="PF04149">
    <property type="entry name" value="DUF397"/>
    <property type="match status" value="1"/>
</dbReference>
<dbReference type="RefSeq" id="WP_231329275.1">
    <property type="nucleotide sequence ID" value="NZ_CP059572.1"/>
</dbReference>
<feature type="domain" description="DUF397" evidence="1">
    <location>
        <begin position="3"/>
        <end position="55"/>
    </location>
</feature>
<dbReference type="InterPro" id="IPR007278">
    <property type="entry name" value="DUF397"/>
</dbReference>
<keyword evidence="3" id="KW-1185">Reference proteome</keyword>
<dbReference type="Proteomes" id="UP001049518">
    <property type="component" value="Chromosome"/>
</dbReference>
<organism evidence="2 3">
    <name type="scientific">Actinomadura graeca</name>
    <dbReference type="NCBI Taxonomy" id="2750812"/>
    <lineage>
        <taxon>Bacteria</taxon>
        <taxon>Bacillati</taxon>
        <taxon>Actinomycetota</taxon>
        <taxon>Actinomycetes</taxon>
        <taxon>Streptosporangiales</taxon>
        <taxon>Thermomonosporaceae</taxon>
        <taxon>Actinomadura</taxon>
    </lineage>
</organism>
<protein>
    <submittedName>
        <fullName evidence="2">DUF397 domain-containing protein</fullName>
    </submittedName>
</protein>
<name>A0ABX8QZG7_9ACTN</name>
<dbReference type="EMBL" id="CP059572">
    <property type="protein sequence ID" value="QXJ23584.1"/>
    <property type="molecule type" value="Genomic_DNA"/>
</dbReference>